<dbReference type="GO" id="GO:0016301">
    <property type="term" value="F:kinase activity"/>
    <property type="evidence" value="ECO:0007669"/>
    <property type="project" value="UniProtKB-KW"/>
</dbReference>
<proteinExistence type="predicted"/>
<protein>
    <submittedName>
        <fullName evidence="3">cAMP-dependent protein kinase catalytic subunit</fullName>
    </submittedName>
</protein>
<dbReference type="PANTHER" id="PTHR24361">
    <property type="entry name" value="MITOGEN-ACTIVATED KINASE KINASE KINASE"/>
    <property type="match status" value="1"/>
</dbReference>
<keyword evidence="3" id="KW-0418">Kinase</keyword>
<comment type="caution">
    <text evidence="3">The sequence shown here is derived from an EMBL/GenBank/DDBJ whole genome shotgun (WGS) entry which is preliminary data.</text>
</comment>
<keyword evidence="3" id="KW-0808">Transferase</keyword>
<dbReference type="EMBL" id="JAPFFF010000021">
    <property type="protein sequence ID" value="KAK8854349.1"/>
    <property type="molecule type" value="Genomic_DNA"/>
</dbReference>
<keyword evidence="1" id="KW-0547">Nucleotide-binding</keyword>
<reference evidence="3 4" key="1">
    <citation type="submission" date="2024-04" db="EMBL/GenBank/DDBJ databases">
        <title>Tritrichomonas musculus Genome.</title>
        <authorList>
            <person name="Alves-Ferreira E."/>
            <person name="Grigg M."/>
            <person name="Lorenzi H."/>
            <person name="Galac M."/>
        </authorList>
    </citation>
    <scope>NUCLEOTIDE SEQUENCE [LARGE SCALE GENOMIC DNA]</scope>
    <source>
        <strain evidence="3 4">EAF2021</strain>
    </source>
</reference>
<accession>A0ABR2HXG8</accession>
<evidence type="ECO:0000313" key="3">
    <source>
        <dbReference type="EMBL" id="KAK8854349.1"/>
    </source>
</evidence>
<dbReference type="InterPro" id="IPR008266">
    <property type="entry name" value="Tyr_kinase_AS"/>
</dbReference>
<dbReference type="InterPro" id="IPR017441">
    <property type="entry name" value="Protein_kinase_ATP_BS"/>
</dbReference>
<dbReference type="Pfam" id="PF00069">
    <property type="entry name" value="Pkinase"/>
    <property type="match status" value="1"/>
</dbReference>
<dbReference type="InterPro" id="IPR000719">
    <property type="entry name" value="Prot_kinase_dom"/>
</dbReference>
<dbReference type="InterPro" id="IPR011009">
    <property type="entry name" value="Kinase-like_dom_sf"/>
</dbReference>
<evidence type="ECO:0000313" key="4">
    <source>
        <dbReference type="Proteomes" id="UP001470230"/>
    </source>
</evidence>
<name>A0ABR2HXG8_9EUKA</name>
<dbReference type="Proteomes" id="UP001470230">
    <property type="component" value="Unassembled WGS sequence"/>
</dbReference>
<evidence type="ECO:0000259" key="2">
    <source>
        <dbReference type="PROSITE" id="PS50011"/>
    </source>
</evidence>
<dbReference type="PANTHER" id="PTHR24361:SF678">
    <property type="entry name" value="SPORULATION-SPECIFIC PROTEIN 1"/>
    <property type="match status" value="1"/>
</dbReference>
<sequence>MIDDILKFYVSLKDPQIKIDELFKVIVQDYSIFHISESSYLNDGEKQKIVDNIRKSQVVIFDRSKELSTKTQKEYYIIGFEKTLIIFNFSIKSESFLRELFSVNSQILSFNLSDQNNKMQIFKIEISEFKKKFNFIRILAHQAWEITHPCILGYLIKKGYLKSCKNRFEKFNPVIYDKKEPKIFNEKEYVELRNVGTGSFAICTLAYHIKHEKLFIIKKPIGNDKENDKLLKREIDNYKIIRHPLIPKYYGTVKGRDYIVIEFINGTTLYKMNLEYLSFKEKITVIYELILVLKYLHGNKLIYRDLRPSNIMLDENKTVVLIDFDRLIPKENIDQTLDFDPNILAPEVYQNKKFTYESDVYSLGKMIEYIIGQKEGGTSSSLLKLKSIIEECTKDNPKERPTLSKLLNDIKDAIHYYKEASSFNNQYAKNNLGVIYKNGFGDEIEARAGNAIPFFEEAIRQKNDYLSMYNLAHIYIYNESIEHDINKSINLLIKSSNKFIHSLILLCIILKKKYGDISDIMREIKKLTDDNDLISNVREMILTDNSFYGENLNDSYESYRSKDFLYNVLYKPILTSDLQHIKYDEDRKYPNAKDISDLFYEGLGSDIIIE</sequence>
<gene>
    <name evidence="3" type="ORF">M9Y10_016909</name>
</gene>
<keyword evidence="1" id="KW-0067">ATP-binding</keyword>
<feature type="domain" description="Protein kinase" evidence="2">
    <location>
        <begin position="189"/>
        <end position="418"/>
    </location>
</feature>
<dbReference type="Gene3D" id="1.10.510.10">
    <property type="entry name" value="Transferase(Phosphotransferase) domain 1"/>
    <property type="match status" value="1"/>
</dbReference>
<dbReference type="SUPFAM" id="SSF56112">
    <property type="entry name" value="Protein kinase-like (PK-like)"/>
    <property type="match status" value="1"/>
</dbReference>
<dbReference type="PROSITE" id="PS00107">
    <property type="entry name" value="PROTEIN_KINASE_ATP"/>
    <property type="match status" value="1"/>
</dbReference>
<evidence type="ECO:0000256" key="1">
    <source>
        <dbReference type="PROSITE-ProRule" id="PRU10141"/>
    </source>
</evidence>
<dbReference type="PROSITE" id="PS00109">
    <property type="entry name" value="PROTEIN_KINASE_TYR"/>
    <property type="match status" value="1"/>
</dbReference>
<keyword evidence="4" id="KW-1185">Reference proteome</keyword>
<dbReference type="SUPFAM" id="SSF81901">
    <property type="entry name" value="HCP-like"/>
    <property type="match status" value="1"/>
</dbReference>
<dbReference type="InterPro" id="IPR053235">
    <property type="entry name" value="Ser_Thr_kinase"/>
</dbReference>
<dbReference type="PROSITE" id="PS50011">
    <property type="entry name" value="PROTEIN_KINASE_DOM"/>
    <property type="match status" value="1"/>
</dbReference>
<organism evidence="3 4">
    <name type="scientific">Tritrichomonas musculus</name>
    <dbReference type="NCBI Taxonomy" id="1915356"/>
    <lineage>
        <taxon>Eukaryota</taxon>
        <taxon>Metamonada</taxon>
        <taxon>Parabasalia</taxon>
        <taxon>Tritrichomonadida</taxon>
        <taxon>Tritrichomonadidae</taxon>
        <taxon>Tritrichomonas</taxon>
    </lineage>
</organism>
<feature type="binding site" evidence="1">
    <location>
        <position position="219"/>
    </location>
    <ligand>
        <name>ATP</name>
        <dbReference type="ChEBI" id="CHEBI:30616"/>
    </ligand>
</feature>
<dbReference type="Gene3D" id="3.30.200.20">
    <property type="entry name" value="Phosphorylase Kinase, domain 1"/>
    <property type="match status" value="1"/>
</dbReference>